<dbReference type="Pfam" id="PF01261">
    <property type="entry name" value="AP_endonuc_2"/>
    <property type="match status" value="1"/>
</dbReference>
<dbReference type="AlphaFoldDB" id="A0A7X4HAL8"/>
<sequence length="195" mass="20876">MQYVTPGGTHGEPAVVTAALSAPGAIPAPVADLNALYGELAFLDRFDAAAQAGFERVECLFPYLYPVEQIAHRLCCHGLHLVRFCLPAGDWVGGERGIANQPSRCAEFRYGVEEAIRYARPLGVRQLRCLTGLPQPGLAPELARQTLVNNLRHAAAALKPHGIALLIAPQDAPDAAAIIRDTGADNLFLHEQGQP</sequence>
<dbReference type="GO" id="GO:0046487">
    <property type="term" value="P:glyoxylate metabolic process"/>
    <property type="evidence" value="ECO:0007669"/>
    <property type="project" value="TreeGrafter"/>
</dbReference>
<name>A0A7X4HAL8_9BURK</name>
<evidence type="ECO:0000256" key="1">
    <source>
        <dbReference type="ARBA" id="ARBA00023235"/>
    </source>
</evidence>
<organism evidence="3 4">
    <name type="scientific">Pseudoduganella aquatica</name>
    <dbReference type="NCBI Taxonomy" id="2660641"/>
    <lineage>
        <taxon>Bacteria</taxon>
        <taxon>Pseudomonadati</taxon>
        <taxon>Pseudomonadota</taxon>
        <taxon>Betaproteobacteria</taxon>
        <taxon>Burkholderiales</taxon>
        <taxon>Oxalobacteraceae</taxon>
        <taxon>Telluria group</taxon>
        <taxon>Pseudoduganella</taxon>
    </lineage>
</organism>
<dbReference type="RefSeq" id="WP_161072074.1">
    <property type="nucleotide sequence ID" value="NZ_WWCU01000009.1"/>
</dbReference>
<dbReference type="EMBL" id="WWCU01000009">
    <property type="protein sequence ID" value="MYN07724.1"/>
    <property type="molecule type" value="Genomic_DNA"/>
</dbReference>
<dbReference type="InterPro" id="IPR050417">
    <property type="entry name" value="Sugar_Epim/Isomerase"/>
</dbReference>
<reference evidence="3 4" key="1">
    <citation type="submission" date="2019-12" db="EMBL/GenBank/DDBJ databases">
        <title>Novel species isolated from a subtropical stream in China.</title>
        <authorList>
            <person name="Lu H."/>
        </authorList>
    </citation>
    <scope>NUCLEOTIDE SEQUENCE [LARGE SCALE GENOMIC DNA]</scope>
    <source>
        <strain evidence="3 4">FT127W</strain>
    </source>
</reference>
<proteinExistence type="predicted"/>
<protein>
    <submittedName>
        <fullName evidence="3">TIM barrel protein</fullName>
    </submittedName>
</protein>
<dbReference type="GO" id="GO:0008903">
    <property type="term" value="F:hydroxypyruvate isomerase activity"/>
    <property type="evidence" value="ECO:0007669"/>
    <property type="project" value="TreeGrafter"/>
</dbReference>
<accession>A0A7X4HAL8</accession>
<dbReference type="PANTHER" id="PTHR43489:SF13">
    <property type="entry name" value="HYDROXYPYRUVATE ISOMERASE"/>
    <property type="match status" value="1"/>
</dbReference>
<evidence type="ECO:0000259" key="2">
    <source>
        <dbReference type="Pfam" id="PF01261"/>
    </source>
</evidence>
<dbReference type="SUPFAM" id="SSF51658">
    <property type="entry name" value="Xylose isomerase-like"/>
    <property type="match status" value="1"/>
</dbReference>
<dbReference type="PANTHER" id="PTHR43489">
    <property type="entry name" value="ISOMERASE"/>
    <property type="match status" value="1"/>
</dbReference>
<dbReference type="InterPro" id="IPR036237">
    <property type="entry name" value="Xyl_isomerase-like_sf"/>
</dbReference>
<keyword evidence="4" id="KW-1185">Reference proteome</keyword>
<gene>
    <name evidence="3" type="ORF">GTP77_10265</name>
</gene>
<dbReference type="InterPro" id="IPR013022">
    <property type="entry name" value="Xyl_isomerase-like_TIM-brl"/>
</dbReference>
<comment type="caution">
    <text evidence="3">The sequence shown here is derived from an EMBL/GenBank/DDBJ whole genome shotgun (WGS) entry which is preliminary data.</text>
</comment>
<keyword evidence="1" id="KW-0413">Isomerase</keyword>
<dbReference type="Gene3D" id="3.20.20.150">
    <property type="entry name" value="Divalent-metal-dependent TIM barrel enzymes"/>
    <property type="match status" value="1"/>
</dbReference>
<evidence type="ECO:0000313" key="3">
    <source>
        <dbReference type="EMBL" id="MYN07724.1"/>
    </source>
</evidence>
<evidence type="ECO:0000313" key="4">
    <source>
        <dbReference type="Proteomes" id="UP000450676"/>
    </source>
</evidence>
<dbReference type="Proteomes" id="UP000450676">
    <property type="component" value="Unassembled WGS sequence"/>
</dbReference>
<feature type="domain" description="Xylose isomerase-like TIM barrel" evidence="2">
    <location>
        <begin position="46"/>
        <end position="189"/>
    </location>
</feature>